<accession>A0A918M9X6</accession>
<evidence type="ECO:0000256" key="2">
    <source>
        <dbReference type="SAM" id="Phobius"/>
    </source>
</evidence>
<keyword evidence="2" id="KW-0812">Transmembrane</keyword>
<dbReference type="AlphaFoldDB" id="A0A918M9X6"/>
<gene>
    <name evidence="3" type="ORF">GCM10010260_26200</name>
</gene>
<dbReference type="Proteomes" id="UP000618795">
    <property type="component" value="Unassembled WGS sequence"/>
</dbReference>
<evidence type="ECO:0000256" key="1">
    <source>
        <dbReference type="SAM" id="MobiDB-lite"/>
    </source>
</evidence>
<keyword evidence="4" id="KW-1185">Reference proteome</keyword>
<protein>
    <submittedName>
        <fullName evidence="3">Uncharacterized protein</fullName>
    </submittedName>
</protein>
<feature type="region of interest" description="Disordered" evidence="1">
    <location>
        <begin position="1"/>
        <end position="23"/>
    </location>
</feature>
<comment type="caution">
    <text evidence="3">The sequence shown here is derived from an EMBL/GenBank/DDBJ whole genome shotgun (WGS) entry which is preliminary data.</text>
</comment>
<reference evidence="3" key="2">
    <citation type="submission" date="2020-09" db="EMBL/GenBank/DDBJ databases">
        <authorList>
            <person name="Sun Q."/>
            <person name="Ohkuma M."/>
        </authorList>
    </citation>
    <scope>NUCLEOTIDE SEQUENCE</scope>
    <source>
        <strain evidence="3">JCM 4369</strain>
    </source>
</reference>
<keyword evidence="2" id="KW-1133">Transmembrane helix</keyword>
<proteinExistence type="predicted"/>
<reference evidence="3" key="1">
    <citation type="journal article" date="2014" name="Int. J. Syst. Evol. Microbiol.">
        <title>Complete genome sequence of Corynebacterium casei LMG S-19264T (=DSM 44701T), isolated from a smear-ripened cheese.</title>
        <authorList>
            <consortium name="US DOE Joint Genome Institute (JGI-PGF)"/>
            <person name="Walter F."/>
            <person name="Albersmeier A."/>
            <person name="Kalinowski J."/>
            <person name="Ruckert C."/>
        </authorList>
    </citation>
    <scope>NUCLEOTIDE SEQUENCE</scope>
    <source>
        <strain evidence="3">JCM 4369</strain>
    </source>
</reference>
<dbReference type="EMBL" id="BMTD01000004">
    <property type="protein sequence ID" value="GGU90482.1"/>
    <property type="molecule type" value="Genomic_DNA"/>
</dbReference>
<keyword evidence="2" id="KW-0472">Membrane</keyword>
<dbReference type="RefSeq" id="WP_191873605.1">
    <property type="nucleotide sequence ID" value="NZ_BMTD01000004.1"/>
</dbReference>
<evidence type="ECO:0000313" key="3">
    <source>
        <dbReference type="EMBL" id="GGU90482.1"/>
    </source>
</evidence>
<feature type="compositionally biased region" description="Low complexity" evidence="1">
    <location>
        <begin position="13"/>
        <end position="23"/>
    </location>
</feature>
<feature type="transmembrane region" description="Helical" evidence="2">
    <location>
        <begin position="30"/>
        <end position="53"/>
    </location>
</feature>
<sequence>MPLPSRLADRPAADGAAARGRGLPGTPVRAALALGLLIGFYLLALLVLAAPAVRGPTRKDPV</sequence>
<name>A0A918M9X6_9ACTN</name>
<evidence type="ECO:0000313" key="4">
    <source>
        <dbReference type="Proteomes" id="UP000618795"/>
    </source>
</evidence>
<organism evidence="3 4">
    <name type="scientific">Streptomyces filipinensis</name>
    <dbReference type="NCBI Taxonomy" id="66887"/>
    <lineage>
        <taxon>Bacteria</taxon>
        <taxon>Bacillati</taxon>
        <taxon>Actinomycetota</taxon>
        <taxon>Actinomycetes</taxon>
        <taxon>Kitasatosporales</taxon>
        <taxon>Streptomycetaceae</taxon>
        <taxon>Streptomyces</taxon>
    </lineage>
</organism>